<proteinExistence type="inferred from homology"/>
<dbReference type="NCBIfam" id="TIGR00225">
    <property type="entry name" value="prc"/>
    <property type="match status" value="1"/>
</dbReference>
<dbReference type="GO" id="GO:0030288">
    <property type="term" value="C:outer membrane-bounded periplasmic space"/>
    <property type="evidence" value="ECO:0007669"/>
    <property type="project" value="TreeGrafter"/>
</dbReference>
<keyword evidence="6" id="KW-0472">Membrane</keyword>
<dbReference type="GO" id="GO:0007165">
    <property type="term" value="P:signal transduction"/>
    <property type="evidence" value="ECO:0007669"/>
    <property type="project" value="TreeGrafter"/>
</dbReference>
<dbReference type="Proteomes" id="UP000034235">
    <property type="component" value="Unassembled WGS sequence"/>
</dbReference>
<comment type="similarity">
    <text evidence="1 5">Belongs to the peptidase S41A family.</text>
</comment>
<dbReference type="EMBL" id="LBUP01000013">
    <property type="protein sequence ID" value="KKQ65006.1"/>
    <property type="molecule type" value="Genomic_DNA"/>
</dbReference>
<dbReference type="AlphaFoldDB" id="A0A0G0MJA5"/>
<evidence type="ECO:0000256" key="2">
    <source>
        <dbReference type="ARBA" id="ARBA00022670"/>
    </source>
</evidence>
<feature type="transmembrane region" description="Helical" evidence="6">
    <location>
        <begin position="15"/>
        <end position="33"/>
    </location>
</feature>
<dbReference type="InterPro" id="IPR005151">
    <property type="entry name" value="Tail-specific_protease"/>
</dbReference>
<dbReference type="SUPFAM" id="SSF52096">
    <property type="entry name" value="ClpP/crotonase"/>
    <property type="match status" value="1"/>
</dbReference>
<evidence type="ECO:0000256" key="6">
    <source>
        <dbReference type="SAM" id="Phobius"/>
    </source>
</evidence>
<name>A0A0G0MJA5_9BACT</name>
<evidence type="ECO:0000313" key="9">
    <source>
        <dbReference type="Proteomes" id="UP000034235"/>
    </source>
</evidence>
<evidence type="ECO:0000256" key="3">
    <source>
        <dbReference type="ARBA" id="ARBA00022801"/>
    </source>
</evidence>
<comment type="caution">
    <text evidence="8">The sequence shown here is derived from an EMBL/GenBank/DDBJ whole genome shotgun (WGS) entry which is preliminary data.</text>
</comment>
<dbReference type="Gene3D" id="3.30.750.44">
    <property type="match status" value="1"/>
</dbReference>
<dbReference type="PROSITE" id="PS50106">
    <property type="entry name" value="PDZ"/>
    <property type="match status" value="1"/>
</dbReference>
<dbReference type="InterPro" id="IPR001478">
    <property type="entry name" value="PDZ"/>
</dbReference>
<dbReference type="SMART" id="SM00245">
    <property type="entry name" value="TSPc"/>
    <property type="match status" value="1"/>
</dbReference>
<dbReference type="InterPro" id="IPR029045">
    <property type="entry name" value="ClpP/crotonase-like_dom_sf"/>
</dbReference>
<dbReference type="PANTHER" id="PTHR32060:SF30">
    <property type="entry name" value="CARBOXY-TERMINAL PROCESSING PROTEASE CTPA"/>
    <property type="match status" value="1"/>
</dbReference>
<sequence>MQSNFKNRFNYKVTSSAYFVVIFGLLISFLIGWQLGHRDYKLQWENYRPKVNLSNQQPPKSEYNIDFKLFWDTWDLVSREYVDKKAVDPQKMYYGAIKGMVDALGDPYTVFLPPDAQKSTKEELGGSFEGVGIQLGFNKEKRLVVIAPLTGTPADRAGVKAGDLIIKIEDKDTTGMSLPEAVNLIRGRKGTKVNLEMYADGDDKTKDVALTRDTIIVKSVEHKAVETPSGKKVAHLKLSRFGEKTNSEWNQSVSSALSDGVSGIVLDLRNNPGGFLDGAVYIGSEFIDQGDIVLQENAQGERRGYKVNRTGKLLNLPVVVLVNKGSASASEIVAGAIQDYKRGKLVGTQSFGKGTIQESQDLPGGTGVHITTAKWLTPNGNWVHDSGLTPDIKVEAGDDPAKDLQLEKALELFGL</sequence>
<dbReference type="FunFam" id="2.30.42.10:FF:000063">
    <property type="entry name" value="Peptidase, S41 family"/>
    <property type="match status" value="1"/>
</dbReference>
<dbReference type="InterPro" id="IPR004447">
    <property type="entry name" value="Peptidase_S41A"/>
</dbReference>
<dbReference type="CDD" id="cd06782">
    <property type="entry name" value="cpPDZ_CPP-like"/>
    <property type="match status" value="1"/>
</dbReference>
<evidence type="ECO:0000256" key="1">
    <source>
        <dbReference type="ARBA" id="ARBA00009179"/>
    </source>
</evidence>
<feature type="domain" description="PDZ" evidence="7">
    <location>
        <begin position="109"/>
        <end position="186"/>
    </location>
</feature>
<dbReference type="InterPro" id="IPR036034">
    <property type="entry name" value="PDZ_sf"/>
</dbReference>
<keyword evidence="2 5" id="KW-0645">Protease</keyword>
<keyword evidence="4 5" id="KW-0720">Serine protease</keyword>
<dbReference type="Pfam" id="PF03572">
    <property type="entry name" value="Peptidase_S41"/>
    <property type="match status" value="1"/>
</dbReference>
<keyword evidence="3 5" id="KW-0378">Hydrolase</keyword>
<dbReference type="GO" id="GO:0008236">
    <property type="term" value="F:serine-type peptidase activity"/>
    <property type="evidence" value="ECO:0007669"/>
    <property type="project" value="UniProtKB-KW"/>
</dbReference>
<evidence type="ECO:0000256" key="4">
    <source>
        <dbReference type="ARBA" id="ARBA00022825"/>
    </source>
</evidence>
<keyword evidence="6" id="KW-0812">Transmembrane</keyword>
<dbReference type="GO" id="GO:0004175">
    <property type="term" value="F:endopeptidase activity"/>
    <property type="evidence" value="ECO:0007669"/>
    <property type="project" value="TreeGrafter"/>
</dbReference>
<accession>A0A0G0MJA5</accession>
<keyword evidence="6" id="KW-1133">Transmembrane helix</keyword>
<dbReference type="InterPro" id="IPR055210">
    <property type="entry name" value="CtpA/B_N"/>
</dbReference>
<evidence type="ECO:0000259" key="7">
    <source>
        <dbReference type="PROSITE" id="PS50106"/>
    </source>
</evidence>
<evidence type="ECO:0000256" key="5">
    <source>
        <dbReference type="RuleBase" id="RU004404"/>
    </source>
</evidence>
<dbReference type="Pfam" id="PF22694">
    <property type="entry name" value="CtpB_N-like"/>
    <property type="match status" value="1"/>
</dbReference>
<reference evidence="8 9" key="1">
    <citation type="journal article" date="2015" name="Nature">
        <title>rRNA introns, odd ribosomes, and small enigmatic genomes across a large radiation of phyla.</title>
        <authorList>
            <person name="Brown C.T."/>
            <person name="Hug L.A."/>
            <person name="Thomas B.C."/>
            <person name="Sharon I."/>
            <person name="Castelle C.J."/>
            <person name="Singh A."/>
            <person name="Wilkins M.J."/>
            <person name="Williams K.H."/>
            <person name="Banfield J.F."/>
        </authorList>
    </citation>
    <scope>NUCLEOTIDE SEQUENCE [LARGE SCALE GENOMIC DNA]</scope>
</reference>
<dbReference type="CDD" id="cd07560">
    <property type="entry name" value="Peptidase_S41_CPP"/>
    <property type="match status" value="1"/>
</dbReference>
<organism evidence="8 9">
    <name type="scientific">Candidatus Daviesbacteria bacterium GW2011_GWA2_38_24</name>
    <dbReference type="NCBI Taxonomy" id="1618422"/>
    <lineage>
        <taxon>Bacteria</taxon>
        <taxon>Candidatus Daviesiibacteriota</taxon>
    </lineage>
</organism>
<gene>
    <name evidence="8" type="ORF">US86_C0013G0007</name>
</gene>
<dbReference type="InterPro" id="IPR041489">
    <property type="entry name" value="PDZ_6"/>
</dbReference>
<evidence type="ECO:0000313" key="8">
    <source>
        <dbReference type="EMBL" id="KKQ65006.1"/>
    </source>
</evidence>
<dbReference type="Gene3D" id="2.30.42.10">
    <property type="match status" value="1"/>
</dbReference>
<dbReference type="Pfam" id="PF17820">
    <property type="entry name" value="PDZ_6"/>
    <property type="match status" value="1"/>
</dbReference>
<protein>
    <submittedName>
        <fullName evidence="8">Carboxyl-terminal protease</fullName>
    </submittedName>
</protein>
<dbReference type="GO" id="GO:0006508">
    <property type="term" value="P:proteolysis"/>
    <property type="evidence" value="ECO:0007669"/>
    <property type="project" value="UniProtKB-KW"/>
</dbReference>
<dbReference type="SMART" id="SM00228">
    <property type="entry name" value="PDZ"/>
    <property type="match status" value="1"/>
</dbReference>
<dbReference type="PANTHER" id="PTHR32060">
    <property type="entry name" value="TAIL-SPECIFIC PROTEASE"/>
    <property type="match status" value="1"/>
</dbReference>
<dbReference type="SUPFAM" id="SSF50156">
    <property type="entry name" value="PDZ domain-like"/>
    <property type="match status" value="1"/>
</dbReference>
<dbReference type="Gene3D" id="3.90.226.10">
    <property type="entry name" value="2-enoyl-CoA Hydratase, Chain A, domain 1"/>
    <property type="match status" value="1"/>
</dbReference>